<feature type="active site" description="Proton acceptor" evidence="4">
    <location>
        <position position="204"/>
    </location>
</feature>
<dbReference type="SUPFAM" id="SSF52151">
    <property type="entry name" value="FabD/lysophospholipase-like"/>
    <property type="match status" value="1"/>
</dbReference>
<dbReference type="OrthoDB" id="9770965at2"/>
<gene>
    <name evidence="6" type="ORF">SAMN04488034_101637</name>
</gene>
<dbReference type="PANTHER" id="PTHR14226">
    <property type="entry name" value="NEUROPATHY TARGET ESTERASE/SWISS CHEESE D.MELANOGASTER"/>
    <property type="match status" value="1"/>
</dbReference>
<dbReference type="GO" id="GO:0016042">
    <property type="term" value="P:lipid catabolic process"/>
    <property type="evidence" value="ECO:0007669"/>
    <property type="project" value="UniProtKB-UniRule"/>
</dbReference>
<dbReference type="InterPro" id="IPR002641">
    <property type="entry name" value="PNPLA_dom"/>
</dbReference>
<proteinExistence type="predicted"/>
<feature type="active site" description="Nucleophile" evidence="4">
    <location>
        <position position="60"/>
    </location>
</feature>
<dbReference type="STRING" id="390640.SAMN04488034_101637"/>
<organism evidence="6 7">
    <name type="scientific">Salinimicrobium catena</name>
    <dbReference type="NCBI Taxonomy" id="390640"/>
    <lineage>
        <taxon>Bacteria</taxon>
        <taxon>Pseudomonadati</taxon>
        <taxon>Bacteroidota</taxon>
        <taxon>Flavobacteriia</taxon>
        <taxon>Flavobacteriales</taxon>
        <taxon>Flavobacteriaceae</taxon>
        <taxon>Salinimicrobium</taxon>
    </lineage>
</organism>
<evidence type="ECO:0000313" key="7">
    <source>
        <dbReference type="Proteomes" id="UP000199448"/>
    </source>
</evidence>
<reference evidence="6 7" key="1">
    <citation type="submission" date="2016-10" db="EMBL/GenBank/DDBJ databases">
        <authorList>
            <person name="de Groot N.N."/>
        </authorList>
    </citation>
    <scope>NUCLEOTIDE SEQUENCE [LARGE SCALE GENOMIC DNA]</scope>
    <source>
        <strain evidence="6 7">DSM 23553</strain>
    </source>
</reference>
<keyword evidence="7" id="KW-1185">Reference proteome</keyword>
<dbReference type="Proteomes" id="UP000199448">
    <property type="component" value="Unassembled WGS sequence"/>
</dbReference>
<accession>A0A1H5J882</accession>
<evidence type="ECO:0000259" key="5">
    <source>
        <dbReference type="PROSITE" id="PS51635"/>
    </source>
</evidence>
<dbReference type="AlphaFoldDB" id="A0A1H5J882"/>
<dbReference type="InterPro" id="IPR050301">
    <property type="entry name" value="NTE"/>
</dbReference>
<evidence type="ECO:0000256" key="1">
    <source>
        <dbReference type="ARBA" id="ARBA00022801"/>
    </source>
</evidence>
<dbReference type="Gene3D" id="3.40.1090.10">
    <property type="entry name" value="Cytosolic phospholipase A2 catalytic domain"/>
    <property type="match status" value="1"/>
</dbReference>
<protein>
    <submittedName>
        <fullName evidence="6">NTE family protein</fullName>
    </submittedName>
</protein>
<name>A0A1H5J882_9FLAO</name>
<feature type="short sequence motif" description="GXGXXG" evidence="4">
    <location>
        <begin position="31"/>
        <end position="36"/>
    </location>
</feature>
<evidence type="ECO:0000313" key="6">
    <source>
        <dbReference type="EMBL" id="SEE47828.1"/>
    </source>
</evidence>
<dbReference type="Gene3D" id="3.10.20.310">
    <property type="entry name" value="membrane protein fhac"/>
    <property type="match status" value="1"/>
</dbReference>
<evidence type="ECO:0000256" key="3">
    <source>
        <dbReference type="ARBA" id="ARBA00023098"/>
    </source>
</evidence>
<dbReference type="InterPro" id="IPR043864">
    <property type="entry name" value="Omp85-like_dom"/>
</dbReference>
<dbReference type="GO" id="GO:0016787">
    <property type="term" value="F:hydrolase activity"/>
    <property type="evidence" value="ECO:0007669"/>
    <property type="project" value="UniProtKB-UniRule"/>
</dbReference>
<feature type="short sequence motif" description="DGA/G" evidence="4">
    <location>
        <begin position="204"/>
        <end position="206"/>
    </location>
</feature>
<dbReference type="RefSeq" id="WP_093111623.1">
    <property type="nucleotide sequence ID" value="NZ_FNGG01000001.1"/>
</dbReference>
<sequence length="740" mass="83146">MKKTLLILSFFTCLNLFGQEDDPKVGLVLSGGGAKGLAHIGALKVIEEAGVRIDYIGGTSMGAIIGGLYAAGYSADQLDSIFHETNFNILIQDELPRAAKTFYEKRDAEKYAITLPFDDFKISFPSALSKGQNVYNLMSKLTLHVQDIHDFSKLPIPFLAIATDVETGEEIILDSGYLPQAISASAAIPTLFSPVLVGNRLLTDGGVVNNFPVEELRKRGADVIIGIDVQDTLAVRKDLNSVFEILTQISNFSTIEDMREKITKTDVYIDPDIKPFTVMSFDRGQEIIEVGEEAAQKKLDALKEIAARQKDPGILRNKIPPVDSILITDVRIEGNTSYPREYVLGKLKLKYPTSVSYKDLKLGINNLSATRNFNRINYQLVPVNNGYVLVLQLEENPNKMLLRLAVHYDNVYKSGALLNLTRKSLLETNDVASFDVVLGDNFRYNFNYYLDKGFYWSVGLRSRYNSFSKDVSFDFARENAGLEGSGINLLEVDYQDYTSQIYAETLFKQVFSLGVGLEHKYLDIASQTIGADPAEDGSAGVFDKSSYYSGFGTLKLDSFDNKYFPTKGFYFDGDFHWYLYSTDYQEIFSPFSVLKGSMGYVFSPFYHFRTRISAEAGFRIGSTRNNIFDFFLGGYGNDFINTFIPFYGYDFIGLSGDSFTKGLIELDYEFLDKNHLILSANYANVENGLFLNGDWFTIPDYSGYALGYSLDTFIGPLEVKYSISPELKESQWYFSLGFWF</sequence>
<dbReference type="CDD" id="cd07205">
    <property type="entry name" value="Pat_PNPLA6_PNPLA7_NTE1_like"/>
    <property type="match status" value="1"/>
</dbReference>
<feature type="short sequence motif" description="GXSXG" evidence="4">
    <location>
        <begin position="58"/>
        <end position="62"/>
    </location>
</feature>
<evidence type="ECO:0000256" key="2">
    <source>
        <dbReference type="ARBA" id="ARBA00022963"/>
    </source>
</evidence>
<evidence type="ECO:0000256" key="4">
    <source>
        <dbReference type="PROSITE-ProRule" id="PRU01161"/>
    </source>
</evidence>
<dbReference type="InterPro" id="IPR016035">
    <property type="entry name" value="Acyl_Trfase/lysoPLipase"/>
</dbReference>
<dbReference type="PROSITE" id="PS51635">
    <property type="entry name" value="PNPLA"/>
    <property type="match status" value="1"/>
</dbReference>
<keyword evidence="3 4" id="KW-0443">Lipid metabolism</keyword>
<dbReference type="PANTHER" id="PTHR14226:SF76">
    <property type="entry name" value="NTE FAMILY PROTEIN RSSA"/>
    <property type="match status" value="1"/>
</dbReference>
<dbReference type="Pfam" id="PF01734">
    <property type="entry name" value="Patatin"/>
    <property type="match status" value="1"/>
</dbReference>
<feature type="domain" description="PNPLA" evidence="5">
    <location>
        <begin position="27"/>
        <end position="217"/>
    </location>
</feature>
<dbReference type="Pfam" id="PF19143">
    <property type="entry name" value="Omp85_2"/>
    <property type="match status" value="1"/>
</dbReference>
<dbReference type="EMBL" id="FNUG01000001">
    <property type="protein sequence ID" value="SEE47828.1"/>
    <property type="molecule type" value="Genomic_DNA"/>
</dbReference>
<keyword evidence="1 4" id="KW-0378">Hydrolase</keyword>
<keyword evidence="2 4" id="KW-0442">Lipid degradation</keyword>